<feature type="region of interest" description="Disordered" evidence="1">
    <location>
        <begin position="1"/>
        <end position="78"/>
    </location>
</feature>
<feature type="region of interest" description="Disordered" evidence="1">
    <location>
        <begin position="90"/>
        <end position="113"/>
    </location>
</feature>
<accession>A0A6V7VFV7</accession>
<proteinExistence type="predicted"/>
<evidence type="ECO:0000256" key="1">
    <source>
        <dbReference type="SAM" id="MobiDB-lite"/>
    </source>
</evidence>
<protein>
    <submittedName>
        <fullName evidence="2">Uncharacterized protein</fullName>
    </submittedName>
</protein>
<dbReference type="EMBL" id="CAJEWN010000224">
    <property type="protein sequence ID" value="CAD2173835.1"/>
    <property type="molecule type" value="Genomic_DNA"/>
</dbReference>
<sequence length="428" mass="50027">MEQVRAFINEQRKKKEAAEARRRRSATKTSTESSNKTPAPKKAKTTTNNETKNIFDPVIKAVVDKSTGQSEKEKQDEEELHQAILNYQMEEEEDESSDPDSDEEIDLGENEEEYKQMRLDRKLRKKFVVPEALLNRAQILKDPRSGIFIYQCESCRNHQKKREYFLFKIGHEGLSIITIELCAEDLDKNISLAMHYNGYFDKKVLKFSRGAGITKGKEKKLLNLVKYCWILHQCSQCRELTKKMATDLFLQKSCEKFELSFLMDQEMYEQAIDGLKESVIRFSRQLNTLEYVRQDDETLKNELYEAFMQFHEQRYPLSKSQVHEHLLRERNALAKIAITEVVKEELYLELHNPFSKFWSKIDLEMAIKIFNKHASIHGPIAREDSPIIFMRAHTDTIQPSKEDKEVQTDAISEEQVVPVADKAENTIE</sequence>
<feature type="compositionally biased region" description="Basic and acidic residues" evidence="1">
    <location>
        <begin position="10"/>
        <end position="20"/>
    </location>
</feature>
<comment type="caution">
    <text evidence="2">The sequence shown here is derived from an EMBL/GenBank/DDBJ whole genome shotgun (WGS) entry which is preliminary data.</text>
</comment>
<feature type="compositionally biased region" description="Low complexity" evidence="1">
    <location>
        <begin position="27"/>
        <end position="38"/>
    </location>
</feature>
<feature type="region of interest" description="Disordered" evidence="1">
    <location>
        <begin position="400"/>
        <end position="428"/>
    </location>
</feature>
<organism evidence="2 3">
    <name type="scientific">Meloidogyne enterolobii</name>
    <name type="common">Root-knot nematode worm</name>
    <name type="synonym">Meloidogyne mayaguensis</name>
    <dbReference type="NCBI Taxonomy" id="390850"/>
    <lineage>
        <taxon>Eukaryota</taxon>
        <taxon>Metazoa</taxon>
        <taxon>Ecdysozoa</taxon>
        <taxon>Nematoda</taxon>
        <taxon>Chromadorea</taxon>
        <taxon>Rhabditida</taxon>
        <taxon>Tylenchina</taxon>
        <taxon>Tylenchomorpha</taxon>
        <taxon>Tylenchoidea</taxon>
        <taxon>Meloidogynidae</taxon>
        <taxon>Meloidogyninae</taxon>
        <taxon>Meloidogyne</taxon>
    </lineage>
</organism>
<dbReference type="AlphaFoldDB" id="A0A6V7VFV7"/>
<feature type="compositionally biased region" description="Acidic residues" evidence="1">
    <location>
        <begin position="90"/>
        <end position="112"/>
    </location>
</feature>
<dbReference type="Proteomes" id="UP000580250">
    <property type="component" value="Unassembled WGS sequence"/>
</dbReference>
<name>A0A6V7VFV7_MELEN</name>
<evidence type="ECO:0000313" key="3">
    <source>
        <dbReference type="Proteomes" id="UP000580250"/>
    </source>
</evidence>
<evidence type="ECO:0000313" key="2">
    <source>
        <dbReference type="EMBL" id="CAD2173835.1"/>
    </source>
</evidence>
<reference evidence="2 3" key="1">
    <citation type="submission" date="2020-08" db="EMBL/GenBank/DDBJ databases">
        <authorList>
            <person name="Koutsovoulos G."/>
            <person name="Danchin GJ E."/>
        </authorList>
    </citation>
    <scope>NUCLEOTIDE SEQUENCE [LARGE SCALE GENOMIC DNA]</scope>
</reference>
<gene>
    <name evidence="2" type="ORF">MENT_LOCUS25467</name>
</gene>